<dbReference type="EMBL" id="KI964543">
    <property type="protein sequence ID" value="EUC38377.1"/>
    <property type="molecule type" value="Genomic_DNA"/>
</dbReference>
<dbReference type="Proteomes" id="UP000053841">
    <property type="component" value="Unassembled WGS sequence"/>
</dbReference>
<evidence type="ECO:0000313" key="2">
    <source>
        <dbReference type="EMBL" id="EUC38377.1"/>
    </source>
</evidence>
<name>W6YFW8_COCC2</name>
<reference evidence="2 3" key="1">
    <citation type="journal article" date="2013" name="PLoS Genet.">
        <title>Comparative genome structure, secondary metabolite, and effector coding capacity across Cochliobolus pathogens.</title>
        <authorList>
            <person name="Condon B.J."/>
            <person name="Leng Y."/>
            <person name="Wu D."/>
            <person name="Bushley K.E."/>
            <person name="Ohm R.A."/>
            <person name="Otillar R."/>
            <person name="Martin J."/>
            <person name="Schackwitz W."/>
            <person name="Grimwood J."/>
            <person name="MohdZainudin N."/>
            <person name="Xue C."/>
            <person name="Wang R."/>
            <person name="Manning V.A."/>
            <person name="Dhillon B."/>
            <person name="Tu Z.J."/>
            <person name="Steffenson B.J."/>
            <person name="Salamov A."/>
            <person name="Sun H."/>
            <person name="Lowry S."/>
            <person name="LaButti K."/>
            <person name="Han J."/>
            <person name="Copeland A."/>
            <person name="Lindquist E."/>
            <person name="Barry K."/>
            <person name="Schmutz J."/>
            <person name="Baker S.E."/>
            <person name="Ciuffetti L.M."/>
            <person name="Grigoriev I.V."/>
            <person name="Zhong S."/>
            <person name="Turgeon B.G."/>
        </authorList>
    </citation>
    <scope>NUCLEOTIDE SEQUENCE [LARGE SCALE GENOMIC DNA]</scope>
    <source>
        <strain evidence="2 3">26-R-13</strain>
    </source>
</reference>
<organism evidence="2 3">
    <name type="scientific">Cochliobolus carbonum (strain 26-R-13)</name>
    <name type="common">Maize leaf spot fungus</name>
    <name type="synonym">Bipolaris zeicola</name>
    <dbReference type="NCBI Taxonomy" id="930089"/>
    <lineage>
        <taxon>Eukaryota</taxon>
        <taxon>Fungi</taxon>
        <taxon>Dikarya</taxon>
        <taxon>Ascomycota</taxon>
        <taxon>Pezizomycotina</taxon>
        <taxon>Dothideomycetes</taxon>
        <taxon>Pleosporomycetidae</taxon>
        <taxon>Pleosporales</taxon>
        <taxon>Pleosporineae</taxon>
        <taxon>Pleosporaceae</taxon>
        <taxon>Bipolaris</taxon>
    </lineage>
</organism>
<dbReference type="RefSeq" id="XP_007707395.1">
    <property type="nucleotide sequence ID" value="XM_007709205.1"/>
</dbReference>
<evidence type="ECO:0000313" key="3">
    <source>
        <dbReference type="Proteomes" id="UP000053841"/>
    </source>
</evidence>
<feature type="compositionally biased region" description="Polar residues" evidence="1">
    <location>
        <begin position="38"/>
        <end position="48"/>
    </location>
</feature>
<dbReference type="GeneID" id="19151550"/>
<accession>W6YFW8</accession>
<dbReference type="HOGENOM" id="CLU_2867344_0_0_1"/>
<evidence type="ECO:0000256" key="1">
    <source>
        <dbReference type="SAM" id="MobiDB-lite"/>
    </source>
</evidence>
<feature type="region of interest" description="Disordered" evidence="1">
    <location>
        <begin position="22"/>
        <end position="64"/>
    </location>
</feature>
<keyword evidence="3" id="KW-1185">Reference proteome</keyword>
<proteinExistence type="predicted"/>
<feature type="compositionally biased region" description="Polar residues" evidence="1">
    <location>
        <begin position="55"/>
        <end position="64"/>
    </location>
</feature>
<dbReference type="KEGG" id="bze:COCCADRAFT_83312"/>
<gene>
    <name evidence="2" type="ORF">COCCADRAFT_83312</name>
</gene>
<sequence length="64" mass="7198">MNVINDGSILCQQYSTRRRLERGCEARAQTSHTSSSTAPSPLVNTPQPQRYPVFTATSPRRTYL</sequence>
<protein>
    <submittedName>
        <fullName evidence="2">Uncharacterized protein</fullName>
    </submittedName>
</protein>
<dbReference type="AlphaFoldDB" id="W6YFW8"/>